<keyword evidence="4" id="KW-1185">Reference proteome</keyword>
<dbReference type="RefSeq" id="WP_207324449.1">
    <property type="nucleotide sequence ID" value="NZ_CP071504.1"/>
</dbReference>
<evidence type="ECO:0000313" key="3">
    <source>
        <dbReference type="EMBL" id="QSX29246.1"/>
    </source>
</evidence>
<proteinExistence type="predicted"/>
<protein>
    <submittedName>
        <fullName evidence="3">Uncharacterized protein</fullName>
    </submittedName>
</protein>
<dbReference type="Proteomes" id="UP000663281">
    <property type="component" value="Chromosome"/>
</dbReference>
<feature type="coiled-coil region" evidence="1">
    <location>
        <begin position="141"/>
        <end position="171"/>
    </location>
</feature>
<keyword evidence="1" id="KW-0175">Coiled coil</keyword>
<keyword evidence="2" id="KW-0812">Transmembrane</keyword>
<dbReference type="AlphaFoldDB" id="A0A974XLI8"/>
<accession>A0A974XLI8</accession>
<evidence type="ECO:0000313" key="4">
    <source>
        <dbReference type="Proteomes" id="UP000663281"/>
    </source>
</evidence>
<reference evidence="3 4" key="1">
    <citation type="submission" date="2021-03" db="EMBL/GenBank/DDBJ databases">
        <title>Novel species identification of genus Shewanella.</title>
        <authorList>
            <person name="Liu G."/>
            <person name="Zhang Q."/>
        </authorList>
    </citation>
    <scope>NUCLEOTIDE SEQUENCE [LARGE SCALE GENOMIC DNA]</scope>
    <source>
        <strain evidence="3 4">FJAT-53726</strain>
    </source>
</reference>
<keyword evidence="2" id="KW-0472">Membrane</keyword>
<evidence type="ECO:0000256" key="1">
    <source>
        <dbReference type="SAM" id="Coils"/>
    </source>
</evidence>
<gene>
    <name evidence="3" type="ORF">JYB88_13605</name>
</gene>
<keyword evidence="2" id="KW-1133">Transmembrane helix</keyword>
<feature type="transmembrane region" description="Helical" evidence="2">
    <location>
        <begin position="68"/>
        <end position="91"/>
    </location>
</feature>
<dbReference type="EMBL" id="CP071504">
    <property type="protein sequence ID" value="QSX29246.1"/>
    <property type="molecule type" value="Genomic_DNA"/>
</dbReference>
<organism evidence="3 4">
    <name type="scientific">Shewanella cyperi</name>
    <dbReference type="NCBI Taxonomy" id="2814292"/>
    <lineage>
        <taxon>Bacteria</taxon>
        <taxon>Pseudomonadati</taxon>
        <taxon>Pseudomonadota</taxon>
        <taxon>Gammaproteobacteria</taxon>
        <taxon>Alteromonadales</taxon>
        <taxon>Shewanellaceae</taxon>
        <taxon>Shewanella</taxon>
    </lineage>
</organism>
<evidence type="ECO:0000256" key="2">
    <source>
        <dbReference type="SAM" id="Phobius"/>
    </source>
</evidence>
<dbReference type="KEGG" id="scyp:JYB88_13605"/>
<feature type="transmembrane region" description="Helical" evidence="2">
    <location>
        <begin position="26"/>
        <end position="48"/>
    </location>
</feature>
<sequence>MPQPGTGDLPADFQQYARTLGRFKRVARISLVVAALSVASLLLLILAIDDSHQDYQKSIQALALTQRNLGWMMALAGTWLLGATAATTWLITLYSSFRLAGPLYRFTQDLQLREMGSDAPLLHIRRDDYLQEECLLLDETLLQIKLHYAELRDTVEALQRARANLDHAELQRCKHTLNHLASKVITDD</sequence>
<name>A0A974XLI8_9GAMM</name>